<dbReference type="Gene3D" id="3.90.1150.10">
    <property type="entry name" value="Aspartate Aminotransferase, domain 1"/>
    <property type="match status" value="1"/>
</dbReference>
<dbReference type="GO" id="GO:0008483">
    <property type="term" value="F:transaminase activity"/>
    <property type="evidence" value="ECO:0007669"/>
    <property type="project" value="InterPro"/>
</dbReference>
<dbReference type="AlphaFoldDB" id="A0A382XS03"/>
<dbReference type="InterPro" id="IPR050103">
    <property type="entry name" value="Class-III_PLP-dep_AT"/>
</dbReference>
<dbReference type="InterPro" id="IPR049704">
    <property type="entry name" value="Aminotrans_3_PPA_site"/>
</dbReference>
<proteinExistence type="predicted"/>
<organism evidence="3">
    <name type="scientific">marine metagenome</name>
    <dbReference type="NCBI Taxonomy" id="408172"/>
    <lineage>
        <taxon>unclassified sequences</taxon>
        <taxon>metagenomes</taxon>
        <taxon>ecological metagenomes</taxon>
    </lineage>
</organism>
<dbReference type="EMBL" id="UINC01169869">
    <property type="protein sequence ID" value="SVD73620.1"/>
    <property type="molecule type" value="Genomic_DNA"/>
</dbReference>
<evidence type="ECO:0000256" key="1">
    <source>
        <dbReference type="ARBA" id="ARBA00001933"/>
    </source>
</evidence>
<comment type="cofactor">
    <cofactor evidence="1">
        <name>pyridoxal 5'-phosphate</name>
        <dbReference type="ChEBI" id="CHEBI:597326"/>
    </cofactor>
</comment>
<dbReference type="InterPro" id="IPR005814">
    <property type="entry name" value="Aminotrans_3"/>
</dbReference>
<sequence length="241" mass="25717">PGGFDYAPYNDFEAAEKAIGPQTCAVLVEPLQGEGGVNPARPGFLKHLRELCDRHQALLIYDEIQCGMGRTGKLFGYEWEEGVHPDVLTMAKALGCGLPIGAMLCTEKVAESFKPGDHGTTFGGNPIVATVARAALKKINTPQMMAHVIKQGEAIRGRLHSLNDELDLFGEIRGKGLMLGGVLQKDWTGHAGEIVSTALKHGVLVLVAGPDVVRFVPPLTISGDEVQSGLERLTSALKELA</sequence>
<keyword evidence="2" id="KW-0663">Pyridoxal phosphate</keyword>
<gene>
    <name evidence="3" type="ORF">METZ01_LOCUS426474</name>
</gene>
<protein>
    <recommendedName>
        <fullName evidence="4">Aspartate aminotransferase family protein</fullName>
    </recommendedName>
</protein>
<evidence type="ECO:0008006" key="4">
    <source>
        <dbReference type="Google" id="ProtNLM"/>
    </source>
</evidence>
<reference evidence="3" key="1">
    <citation type="submission" date="2018-05" db="EMBL/GenBank/DDBJ databases">
        <authorList>
            <person name="Lanie J.A."/>
            <person name="Ng W.-L."/>
            <person name="Kazmierczak K.M."/>
            <person name="Andrzejewski T.M."/>
            <person name="Davidsen T.M."/>
            <person name="Wayne K.J."/>
            <person name="Tettelin H."/>
            <person name="Glass J.I."/>
            <person name="Rusch D."/>
            <person name="Podicherti R."/>
            <person name="Tsui H.-C.T."/>
            <person name="Winkler M.E."/>
        </authorList>
    </citation>
    <scope>NUCLEOTIDE SEQUENCE</scope>
</reference>
<evidence type="ECO:0000256" key="2">
    <source>
        <dbReference type="ARBA" id="ARBA00022898"/>
    </source>
</evidence>
<feature type="non-terminal residue" evidence="3">
    <location>
        <position position="1"/>
    </location>
</feature>
<dbReference type="PROSITE" id="PS00600">
    <property type="entry name" value="AA_TRANSFER_CLASS_3"/>
    <property type="match status" value="1"/>
</dbReference>
<dbReference type="PANTHER" id="PTHR11986:SF113">
    <property type="entry name" value="SUCCINYLORNITHINE TRANSAMINASE"/>
    <property type="match status" value="1"/>
</dbReference>
<dbReference type="GO" id="GO:0042802">
    <property type="term" value="F:identical protein binding"/>
    <property type="evidence" value="ECO:0007669"/>
    <property type="project" value="TreeGrafter"/>
</dbReference>
<dbReference type="InterPro" id="IPR015424">
    <property type="entry name" value="PyrdxlP-dep_Trfase"/>
</dbReference>
<dbReference type="FunFam" id="3.40.640.10:FF:000004">
    <property type="entry name" value="Acetylornithine aminotransferase"/>
    <property type="match status" value="1"/>
</dbReference>
<dbReference type="InterPro" id="IPR015421">
    <property type="entry name" value="PyrdxlP-dep_Trfase_major"/>
</dbReference>
<dbReference type="GO" id="GO:0030170">
    <property type="term" value="F:pyridoxal phosphate binding"/>
    <property type="evidence" value="ECO:0007669"/>
    <property type="project" value="InterPro"/>
</dbReference>
<evidence type="ECO:0000313" key="3">
    <source>
        <dbReference type="EMBL" id="SVD73620.1"/>
    </source>
</evidence>
<dbReference type="Pfam" id="PF00202">
    <property type="entry name" value="Aminotran_3"/>
    <property type="match status" value="1"/>
</dbReference>
<dbReference type="SUPFAM" id="SSF53383">
    <property type="entry name" value="PLP-dependent transferases"/>
    <property type="match status" value="1"/>
</dbReference>
<dbReference type="Gene3D" id="3.40.640.10">
    <property type="entry name" value="Type I PLP-dependent aspartate aminotransferase-like (Major domain)"/>
    <property type="match status" value="1"/>
</dbReference>
<dbReference type="PANTHER" id="PTHR11986">
    <property type="entry name" value="AMINOTRANSFERASE CLASS III"/>
    <property type="match status" value="1"/>
</dbReference>
<name>A0A382XS03_9ZZZZ</name>
<dbReference type="InterPro" id="IPR015422">
    <property type="entry name" value="PyrdxlP-dep_Trfase_small"/>
</dbReference>
<accession>A0A382XS03</accession>